<dbReference type="EMBL" id="LVJH01000044">
    <property type="protein sequence ID" value="OAB38935.1"/>
    <property type="molecule type" value="Genomic_DNA"/>
</dbReference>
<evidence type="ECO:0000313" key="2">
    <source>
        <dbReference type="EMBL" id="OAB38935.1"/>
    </source>
</evidence>
<gene>
    <name evidence="2" type="ORF">PGLA_19395</name>
</gene>
<keyword evidence="3" id="KW-1185">Reference proteome</keyword>
<organism evidence="2 3">
    <name type="scientific">Paenibacillus glacialis</name>
    <dbReference type="NCBI Taxonomy" id="494026"/>
    <lineage>
        <taxon>Bacteria</taxon>
        <taxon>Bacillati</taxon>
        <taxon>Bacillota</taxon>
        <taxon>Bacilli</taxon>
        <taxon>Bacillales</taxon>
        <taxon>Paenibacillaceae</taxon>
        <taxon>Paenibacillus</taxon>
    </lineage>
</organism>
<name>A0A168I735_9BACL</name>
<proteinExistence type="predicted"/>
<dbReference type="OrthoDB" id="4827574at2"/>
<evidence type="ECO:0000313" key="3">
    <source>
        <dbReference type="Proteomes" id="UP000076967"/>
    </source>
</evidence>
<accession>A0A168I735</accession>
<dbReference type="InterPro" id="IPR057154">
    <property type="entry name" value="DUF7832"/>
</dbReference>
<protein>
    <recommendedName>
        <fullName evidence="1">DUF7832 domain-containing protein</fullName>
    </recommendedName>
</protein>
<evidence type="ECO:0000259" key="1">
    <source>
        <dbReference type="Pfam" id="PF25191"/>
    </source>
</evidence>
<dbReference type="Proteomes" id="UP000076967">
    <property type="component" value="Unassembled WGS sequence"/>
</dbReference>
<dbReference type="AlphaFoldDB" id="A0A168I735"/>
<feature type="domain" description="DUF7832" evidence="1">
    <location>
        <begin position="97"/>
        <end position="211"/>
    </location>
</feature>
<reference evidence="2 3" key="1">
    <citation type="submission" date="2016-03" db="EMBL/GenBank/DDBJ databases">
        <title>Draft genome sequence of Paenibacillus glacialis DSM 22343.</title>
        <authorList>
            <person name="Shin S.-K."/>
            <person name="Yi H."/>
        </authorList>
    </citation>
    <scope>NUCLEOTIDE SEQUENCE [LARGE SCALE GENOMIC DNA]</scope>
    <source>
        <strain evidence="2 3">DSM 22343</strain>
    </source>
</reference>
<dbReference type="STRING" id="494026.PGLA_19395"/>
<sequence>MNLKRIKRILLTKPSKNYKNYIHLMITETSSGQDILNIVKGRLTLHKKTTNAVYKQYPKEEAVHQLEQLTMEYQAKGYIEEPESIIDTIMIPEDNVLDKAKWHYEGDFPKDLTKDAAYTATGMFITWLIKNNWFTEEIGQNFATEIEKVKKKKLTGAEFYQKCLDGVFSTQELSDEIKPFVNEYLNIQKDFYTAEDYVHTFQGVGLTFYHVANTWENYDLIEPVIEQRFQEFWERT</sequence>
<comment type="caution">
    <text evidence="2">The sequence shown here is derived from an EMBL/GenBank/DDBJ whole genome shotgun (WGS) entry which is preliminary data.</text>
</comment>
<dbReference type="Pfam" id="PF25191">
    <property type="entry name" value="DUF7832"/>
    <property type="match status" value="1"/>
</dbReference>
<dbReference type="RefSeq" id="WP_084411299.1">
    <property type="nucleotide sequence ID" value="NZ_LVJH01000044.1"/>
</dbReference>